<protein>
    <recommendedName>
        <fullName evidence="4">Peptidase inhibitor family I36</fullName>
    </recommendedName>
</protein>
<dbReference type="AlphaFoldDB" id="A0A7W7C9I6"/>
<gene>
    <name evidence="2" type="ORF">HNR67_003168</name>
</gene>
<accession>A0A7W7C9I6</accession>
<reference evidence="2 3" key="1">
    <citation type="submission" date="2020-08" db="EMBL/GenBank/DDBJ databases">
        <title>Sequencing the genomes of 1000 actinobacteria strains.</title>
        <authorList>
            <person name="Klenk H.-P."/>
        </authorList>
    </citation>
    <scope>NUCLEOTIDE SEQUENCE [LARGE SCALE GENOMIC DNA]</scope>
    <source>
        <strain evidence="2 3">DSM 44230</strain>
    </source>
</reference>
<dbReference type="Proteomes" id="UP000533598">
    <property type="component" value="Unassembled WGS sequence"/>
</dbReference>
<evidence type="ECO:0000313" key="2">
    <source>
        <dbReference type="EMBL" id="MBB4677050.1"/>
    </source>
</evidence>
<dbReference type="RefSeq" id="WP_185002920.1">
    <property type="nucleotide sequence ID" value="NZ_BAAAUI010000002.1"/>
</dbReference>
<dbReference type="Pfam" id="PF03995">
    <property type="entry name" value="Inhibitor_I36"/>
    <property type="match status" value="1"/>
</dbReference>
<dbReference type="Gene3D" id="2.60.20.10">
    <property type="entry name" value="Crystallins"/>
    <property type="match status" value="1"/>
</dbReference>
<evidence type="ECO:0008006" key="4">
    <source>
        <dbReference type="Google" id="ProtNLM"/>
    </source>
</evidence>
<feature type="chain" id="PRO_5031422807" description="Peptidase inhibitor family I36" evidence="1">
    <location>
        <begin position="31"/>
        <end position="128"/>
    </location>
</feature>
<evidence type="ECO:0000313" key="3">
    <source>
        <dbReference type="Proteomes" id="UP000533598"/>
    </source>
</evidence>
<name>A0A7W7C9I6_9PSEU</name>
<comment type="caution">
    <text evidence="2">The sequence shown here is derived from an EMBL/GenBank/DDBJ whole genome shotgun (WGS) entry which is preliminary data.</text>
</comment>
<keyword evidence="1" id="KW-0732">Signal</keyword>
<dbReference type="EMBL" id="JACHMH010000001">
    <property type="protein sequence ID" value="MBB4677050.1"/>
    <property type="molecule type" value="Genomic_DNA"/>
</dbReference>
<evidence type="ECO:0000256" key="1">
    <source>
        <dbReference type="SAM" id="SignalP"/>
    </source>
</evidence>
<feature type="signal peptide" evidence="1">
    <location>
        <begin position="1"/>
        <end position="30"/>
    </location>
</feature>
<keyword evidence="3" id="KW-1185">Reference proteome</keyword>
<proteinExistence type="predicted"/>
<sequence length="128" mass="13438">MSKARLAGAALAAFATAATIGLAGATPASAALADCPNGSLCIWDNSHFQGKPMWTGGAGGLNYLNGPWRQYNDRASSLSNKTGRDICWYEHFNPQNGSVSGRHDHPSYFLDAHQLSPNDSLSALGACV</sequence>
<organism evidence="2 3">
    <name type="scientific">Crossiella cryophila</name>
    <dbReference type="NCBI Taxonomy" id="43355"/>
    <lineage>
        <taxon>Bacteria</taxon>
        <taxon>Bacillati</taxon>
        <taxon>Actinomycetota</taxon>
        <taxon>Actinomycetes</taxon>
        <taxon>Pseudonocardiales</taxon>
        <taxon>Pseudonocardiaceae</taxon>
        <taxon>Crossiella</taxon>
    </lineage>
</organism>